<dbReference type="AlphaFoldDB" id="A0A1X2H2Z8"/>
<keyword evidence="2" id="KW-1185">Reference proteome</keyword>
<dbReference type="InterPro" id="IPR028994">
    <property type="entry name" value="Integrin_alpha_N"/>
</dbReference>
<dbReference type="Proteomes" id="UP000242180">
    <property type="component" value="Unassembled WGS sequence"/>
</dbReference>
<dbReference type="SUPFAM" id="SSF69318">
    <property type="entry name" value="Integrin alpha N-terminal domain"/>
    <property type="match status" value="1"/>
</dbReference>
<comment type="caution">
    <text evidence="1">The sequence shown here is derived from an EMBL/GenBank/DDBJ whole genome shotgun (WGS) entry which is preliminary data.</text>
</comment>
<proteinExistence type="predicted"/>
<sequence length="168" mass="18783">MGPASFPCERRARWFTEGAVPYSGTAGRFLTRADERRFNTDPVALKLKGNTDTSLLPGQQALLAGQDGNLYIMQGQQIHRWFQVGFTVHSIVSFRLKSMDRSEPDLFVCIGQASCVHVYQNEKLLLQIDTSDWVKSVTLGDVNGDGEDELVLGLVNKTIEVYKLQCSR</sequence>
<evidence type="ECO:0000313" key="1">
    <source>
        <dbReference type="EMBL" id="ORY91381.1"/>
    </source>
</evidence>
<reference evidence="1 2" key="1">
    <citation type="submission" date="2016-07" db="EMBL/GenBank/DDBJ databases">
        <title>Pervasive Adenine N6-methylation of Active Genes in Fungi.</title>
        <authorList>
            <consortium name="DOE Joint Genome Institute"/>
            <person name="Mondo S.J."/>
            <person name="Dannebaum R.O."/>
            <person name="Kuo R.C."/>
            <person name="Labutti K."/>
            <person name="Haridas S."/>
            <person name="Kuo A."/>
            <person name="Salamov A."/>
            <person name="Ahrendt S.R."/>
            <person name="Lipzen A."/>
            <person name="Sullivan W."/>
            <person name="Andreopoulos W.B."/>
            <person name="Clum A."/>
            <person name="Lindquist E."/>
            <person name="Daum C."/>
            <person name="Ramamoorthy G.K."/>
            <person name="Gryganskyi A."/>
            <person name="Culley D."/>
            <person name="Magnuson J.K."/>
            <person name="James T.Y."/>
            <person name="O'Malley M.A."/>
            <person name="Stajich J.E."/>
            <person name="Spatafora J.W."/>
            <person name="Visel A."/>
            <person name="Grigoriev I.V."/>
        </authorList>
    </citation>
    <scope>NUCLEOTIDE SEQUENCE [LARGE SCALE GENOMIC DNA]</scope>
    <source>
        <strain evidence="1 2">NRRL 2496</strain>
    </source>
</reference>
<dbReference type="EMBL" id="MCGN01000011">
    <property type="protein sequence ID" value="ORY91381.1"/>
    <property type="molecule type" value="Genomic_DNA"/>
</dbReference>
<accession>A0A1X2H2Z8</accession>
<gene>
    <name evidence="1" type="ORF">BCR43DRAFT_106858</name>
</gene>
<name>A0A1X2H2Z8_SYNRA</name>
<organism evidence="1 2">
    <name type="scientific">Syncephalastrum racemosum</name>
    <name type="common">Filamentous fungus</name>
    <dbReference type="NCBI Taxonomy" id="13706"/>
    <lineage>
        <taxon>Eukaryota</taxon>
        <taxon>Fungi</taxon>
        <taxon>Fungi incertae sedis</taxon>
        <taxon>Mucoromycota</taxon>
        <taxon>Mucoromycotina</taxon>
        <taxon>Mucoromycetes</taxon>
        <taxon>Mucorales</taxon>
        <taxon>Syncephalastraceae</taxon>
        <taxon>Syncephalastrum</taxon>
    </lineage>
</organism>
<dbReference type="OrthoDB" id="2123049at2759"/>
<evidence type="ECO:0000313" key="2">
    <source>
        <dbReference type="Proteomes" id="UP000242180"/>
    </source>
</evidence>
<dbReference type="InParanoid" id="A0A1X2H2Z8"/>
<protein>
    <submittedName>
        <fullName evidence="1">Uncharacterized protein</fullName>
    </submittedName>
</protein>